<dbReference type="Gene3D" id="3.10.450.50">
    <property type="match status" value="1"/>
</dbReference>
<name>A0A916T4B9_9ACTN</name>
<comment type="caution">
    <text evidence="2">The sequence shown here is derived from an EMBL/GenBank/DDBJ whole genome shotgun (WGS) entry which is preliminary data.</text>
</comment>
<evidence type="ECO:0000313" key="2">
    <source>
        <dbReference type="EMBL" id="GGB27546.1"/>
    </source>
</evidence>
<evidence type="ECO:0000259" key="1">
    <source>
        <dbReference type="Pfam" id="PF07858"/>
    </source>
</evidence>
<protein>
    <submittedName>
        <fullName evidence="2">Limonene-1,2-epoxide hydrolase</fullName>
    </submittedName>
</protein>
<evidence type="ECO:0000313" key="3">
    <source>
        <dbReference type="Proteomes" id="UP000621454"/>
    </source>
</evidence>
<organism evidence="2 3">
    <name type="scientific">Gordonia jinhuaensis</name>
    <dbReference type="NCBI Taxonomy" id="1517702"/>
    <lineage>
        <taxon>Bacteria</taxon>
        <taxon>Bacillati</taxon>
        <taxon>Actinomycetota</taxon>
        <taxon>Actinomycetes</taxon>
        <taxon>Mycobacteriales</taxon>
        <taxon>Gordoniaceae</taxon>
        <taxon>Gordonia</taxon>
    </lineage>
</organism>
<accession>A0A916T4B9</accession>
<dbReference type="InterPro" id="IPR032710">
    <property type="entry name" value="NTF2-like_dom_sf"/>
</dbReference>
<dbReference type="Proteomes" id="UP000621454">
    <property type="component" value="Unassembled WGS sequence"/>
</dbReference>
<dbReference type="AlphaFoldDB" id="A0A916T4B9"/>
<reference evidence="2" key="2">
    <citation type="submission" date="2020-09" db="EMBL/GenBank/DDBJ databases">
        <authorList>
            <person name="Sun Q."/>
            <person name="Zhou Y."/>
        </authorList>
    </citation>
    <scope>NUCLEOTIDE SEQUENCE</scope>
    <source>
        <strain evidence="2">CGMCC 1.12827</strain>
    </source>
</reference>
<dbReference type="EMBL" id="BMGC01000007">
    <property type="protein sequence ID" value="GGB27546.1"/>
    <property type="molecule type" value="Genomic_DNA"/>
</dbReference>
<feature type="domain" description="Limonene-1,2-epoxide hydrolase" evidence="1">
    <location>
        <begin position="15"/>
        <end position="121"/>
    </location>
</feature>
<sequence>MHYTPLWSPPDVTARFLDCLAGGDVELAEKMLAPQVSFRFGWLPARGCRSMLRRARSPRRFDTFIHNVVGDGVVVLSERTDAYRFGPVWVQFAVCGRTRVVDGKIVEWRDYFDWAEVAGACARGAVGALIPAARPHLPATASRDDQAAWLS</sequence>
<dbReference type="InterPro" id="IPR013100">
    <property type="entry name" value="LEH"/>
</dbReference>
<keyword evidence="3" id="KW-1185">Reference proteome</keyword>
<keyword evidence="2" id="KW-0378">Hydrolase</keyword>
<dbReference type="Pfam" id="PF07858">
    <property type="entry name" value="LEH"/>
    <property type="match status" value="1"/>
</dbReference>
<dbReference type="SUPFAM" id="SSF54427">
    <property type="entry name" value="NTF2-like"/>
    <property type="match status" value="1"/>
</dbReference>
<dbReference type="RefSeq" id="WP_188585938.1">
    <property type="nucleotide sequence ID" value="NZ_BMGC01000007.1"/>
</dbReference>
<gene>
    <name evidence="2" type="ORF">GCM10011489_14660</name>
</gene>
<dbReference type="GO" id="GO:0016787">
    <property type="term" value="F:hydrolase activity"/>
    <property type="evidence" value="ECO:0007669"/>
    <property type="project" value="UniProtKB-KW"/>
</dbReference>
<reference evidence="2" key="1">
    <citation type="journal article" date="2014" name="Int. J. Syst. Evol. Microbiol.">
        <title>Complete genome sequence of Corynebacterium casei LMG S-19264T (=DSM 44701T), isolated from a smear-ripened cheese.</title>
        <authorList>
            <consortium name="US DOE Joint Genome Institute (JGI-PGF)"/>
            <person name="Walter F."/>
            <person name="Albersmeier A."/>
            <person name="Kalinowski J."/>
            <person name="Ruckert C."/>
        </authorList>
    </citation>
    <scope>NUCLEOTIDE SEQUENCE</scope>
    <source>
        <strain evidence="2">CGMCC 1.12827</strain>
    </source>
</reference>
<proteinExistence type="predicted"/>